<reference evidence="2 3" key="1">
    <citation type="submission" date="2019-11" db="EMBL/GenBank/DDBJ databases">
        <title>Venturia inaequalis Genome Resource.</title>
        <authorList>
            <person name="Lichtner F.J."/>
        </authorList>
    </citation>
    <scope>NUCLEOTIDE SEQUENCE [LARGE SCALE GENOMIC DNA]</scope>
    <source>
        <strain evidence="2">Bline_iso_100314</strain>
    </source>
</reference>
<accession>A0A8H3Z1V1</accession>
<name>A0A8H3Z1V1_VENIN</name>
<gene>
    <name evidence="2" type="ORF">BLS_001206</name>
</gene>
<evidence type="ECO:0000313" key="2">
    <source>
        <dbReference type="EMBL" id="KAE9977682.1"/>
    </source>
</evidence>
<dbReference type="Pfam" id="PF13917">
    <property type="entry name" value="zf-CCHC_3"/>
    <property type="match status" value="1"/>
</dbReference>
<evidence type="ECO:0000313" key="3">
    <source>
        <dbReference type="Proteomes" id="UP000433883"/>
    </source>
</evidence>
<dbReference type="AlphaFoldDB" id="A0A8H3Z1V1"/>
<evidence type="ECO:0000256" key="1">
    <source>
        <dbReference type="SAM" id="MobiDB-lite"/>
    </source>
</evidence>
<comment type="caution">
    <text evidence="2">The sequence shown here is derived from an EMBL/GenBank/DDBJ whole genome shotgun (WGS) entry which is preliminary data.</text>
</comment>
<protein>
    <submittedName>
        <fullName evidence="2">Uncharacterized protein</fullName>
    </submittedName>
</protein>
<proteinExistence type="predicted"/>
<dbReference type="Proteomes" id="UP000433883">
    <property type="component" value="Unassembled WGS sequence"/>
</dbReference>
<sequence>MAVHLHQANFHSRHYSYECKAKPEERPYRARPSRTAQLKNPKLAPKLNSDVPNDLLRKKGTADEILASKATERGPSAKHLENAQDDPSAPRQTLHLRPITATAIHGGGASQNHPLHEEEDEADPAVEMHDLDHVVVCTTLRGGVLKVDRSPQGMSHADRMKLEKGMEMATRAGI</sequence>
<organism evidence="2 3">
    <name type="scientific">Venturia inaequalis</name>
    <name type="common">Apple scab fungus</name>
    <dbReference type="NCBI Taxonomy" id="5025"/>
    <lineage>
        <taxon>Eukaryota</taxon>
        <taxon>Fungi</taxon>
        <taxon>Dikarya</taxon>
        <taxon>Ascomycota</taxon>
        <taxon>Pezizomycotina</taxon>
        <taxon>Dothideomycetes</taxon>
        <taxon>Pleosporomycetidae</taxon>
        <taxon>Venturiales</taxon>
        <taxon>Venturiaceae</taxon>
        <taxon>Venturia</taxon>
    </lineage>
</organism>
<feature type="region of interest" description="Disordered" evidence="1">
    <location>
        <begin position="20"/>
        <end position="92"/>
    </location>
</feature>
<dbReference type="EMBL" id="WNWQ01000126">
    <property type="protein sequence ID" value="KAE9977682.1"/>
    <property type="molecule type" value="Genomic_DNA"/>
</dbReference>